<protein>
    <submittedName>
        <fullName evidence="2">TIM barrel protein</fullName>
    </submittedName>
</protein>
<feature type="domain" description="Xylose isomerase-like TIM barrel" evidence="1">
    <location>
        <begin position="20"/>
        <end position="275"/>
    </location>
</feature>
<dbReference type="InterPro" id="IPR050312">
    <property type="entry name" value="IolE/XylAMocC-like"/>
</dbReference>
<name>A0A540VKF4_9CHLR</name>
<dbReference type="Proteomes" id="UP000317371">
    <property type="component" value="Unassembled WGS sequence"/>
</dbReference>
<gene>
    <name evidence="2" type="ORF">FKZ61_04065</name>
</gene>
<comment type="caution">
    <text evidence="2">The sequence shown here is derived from an EMBL/GenBank/DDBJ whole genome shotgun (WGS) entry which is preliminary data.</text>
</comment>
<dbReference type="AlphaFoldDB" id="A0A540VKF4"/>
<dbReference type="PANTHER" id="PTHR12110:SF21">
    <property type="entry name" value="XYLOSE ISOMERASE-LIKE TIM BARREL DOMAIN-CONTAINING PROTEIN"/>
    <property type="match status" value="1"/>
</dbReference>
<dbReference type="PANTHER" id="PTHR12110">
    <property type="entry name" value="HYDROXYPYRUVATE ISOMERASE"/>
    <property type="match status" value="1"/>
</dbReference>
<dbReference type="EMBL" id="VIGC01000004">
    <property type="protein sequence ID" value="TQE97202.1"/>
    <property type="molecule type" value="Genomic_DNA"/>
</dbReference>
<evidence type="ECO:0000313" key="2">
    <source>
        <dbReference type="EMBL" id="TQE97202.1"/>
    </source>
</evidence>
<organism evidence="2 3">
    <name type="scientific">Litorilinea aerophila</name>
    <dbReference type="NCBI Taxonomy" id="1204385"/>
    <lineage>
        <taxon>Bacteria</taxon>
        <taxon>Bacillati</taxon>
        <taxon>Chloroflexota</taxon>
        <taxon>Caldilineae</taxon>
        <taxon>Caldilineales</taxon>
        <taxon>Caldilineaceae</taxon>
        <taxon>Litorilinea</taxon>
    </lineage>
</organism>
<keyword evidence="3" id="KW-1185">Reference proteome</keyword>
<dbReference type="InterPro" id="IPR036237">
    <property type="entry name" value="Xyl_isomerase-like_sf"/>
</dbReference>
<proteinExistence type="predicted"/>
<dbReference type="OrthoDB" id="9782626at2"/>
<evidence type="ECO:0000259" key="1">
    <source>
        <dbReference type="Pfam" id="PF01261"/>
    </source>
</evidence>
<dbReference type="SUPFAM" id="SSF51658">
    <property type="entry name" value="Xylose isomerase-like"/>
    <property type="match status" value="1"/>
</dbReference>
<evidence type="ECO:0000313" key="3">
    <source>
        <dbReference type="Proteomes" id="UP000317371"/>
    </source>
</evidence>
<reference evidence="2 3" key="1">
    <citation type="submission" date="2019-06" db="EMBL/GenBank/DDBJ databases">
        <title>Genome sequence of Litorilinea aerophila BAA-2444.</title>
        <authorList>
            <person name="Maclea K.S."/>
            <person name="Maurais E.G."/>
            <person name="Iannazzi L.C."/>
        </authorList>
    </citation>
    <scope>NUCLEOTIDE SEQUENCE [LARGE SCALE GENOMIC DNA]</scope>
    <source>
        <strain evidence="2 3">ATCC BAA-2444</strain>
    </source>
</reference>
<sequence length="286" mass="31379">MFPNLNTGAIGVRASLAETLEYARQHGFKGVDFSITEAAELAQAHGVAYVRDLFDAAGVQPGSWGLPVDYRQDAATWRAGLEQLPALANLAQELGCLRTATWILPCDDERDFQANFHFHLERLRPIAQILSEYGCRFGLEFIGPKTLRRSRKYGFIHTLEGMRALAAAIGTGNVGLLLDIWHLYTSHGTLDDVRELTNDDVVVVHVNDAPAGIPVDEQVDNVRALPGETGVLDIVGFLQTLQAIGYDGPVTAEPFSQRLREMPPDQAVQETATAMQQVWQAAGLSW</sequence>
<dbReference type="Gene3D" id="3.20.20.150">
    <property type="entry name" value="Divalent-metal-dependent TIM barrel enzymes"/>
    <property type="match status" value="1"/>
</dbReference>
<dbReference type="InParanoid" id="A0A540VKF4"/>
<accession>A0A540VKF4</accession>
<dbReference type="InterPro" id="IPR013022">
    <property type="entry name" value="Xyl_isomerase-like_TIM-brl"/>
</dbReference>
<dbReference type="Pfam" id="PF01261">
    <property type="entry name" value="AP_endonuc_2"/>
    <property type="match status" value="1"/>
</dbReference>